<evidence type="ECO:0000259" key="1">
    <source>
        <dbReference type="PROSITE" id="PS50943"/>
    </source>
</evidence>
<accession>A0A9W6VQH5</accession>
<dbReference type="InterPro" id="IPR041413">
    <property type="entry name" value="MLTR_LBD"/>
</dbReference>
<comment type="caution">
    <text evidence="2">The sequence shown here is derived from an EMBL/GenBank/DDBJ whole genome shotgun (WGS) entry which is preliminary data.</text>
</comment>
<reference evidence="2" key="1">
    <citation type="submission" date="2023-03" db="EMBL/GenBank/DDBJ databases">
        <title>Actinoallomurus iriomotensis NBRC 103681.</title>
        <authorList>
            <person name="Ichikawa N."/>
            <person name="Sato H."/>
            <person name="Tonouchi N."/>
        </authorList>
    </citation>
    <scope>NUCLEOTIDE SEQUENCE</scope>
    <source>
        <strain evidence="2">NBRC 103681</strain>
    </source>
</reference>
<dbReference type="Pfam" id="PF17765">
    <property type="entry name" value="MLTR_LBD"/>
    <property type="match status" value="1"/>
</dbReference>
<proteinExistence type="predicted"/>
<dbReference type="InterPro" id="IPR001387">
    <property type="entry name" value="Cro/C1-type_HTH"/>
</dbReference>
<dbReference type="Gene3D" id="3.30.450.180">
    <property type="match status" value="1"/>
</dbReference>
<dbReference type="Proteomes" id="UP001165135">
    <property type="component" value="Unassembled WGS sequence"/>
</dbReference>
<gene>
    <name evidence="2" type="ORF">Airi01_028980</name>
</gene>
<name>A0A9W6VQH5_9ACTN</name>
<sequence>MGERRNAELGEFLRTRRSRLEPHKVGLSVTSRRRVPGLRREELAEIAGVSPDYYTRLEQGRHPTASSGVLDALARALRLSTDEREHLYNLAQVVDAKPSQIPSTTDPSALDHMLDVFGHTPAVLCGPFSDILAANDAACFLYDTDFGGLPAAERNSIHWILTTPTARALYGESWEEAATEMVGKLRMETGQRPSHPRARALVAQLNRESSLFRHVWRQHEISTCVQGVKTLHHRLGGELRLRSEAMTVHSSQGQVFYLMLPVDAAFQVAYASYAAGR</sequence>
<evidence type="ECO:0000313" key="3">
    <source>
        <dbReference type="Proteomes" id="UP001165135"/>
    </source>
</evidence>
<dbReference type="RefSeq" id="WP_285620606.1">
    <property type="nucleotide sequence ID" value="NZ_BSTJ01000003.1"/>
</dbReference>
<dbReference type="SMART" id="SM00530">
    <property type="entry name" value="HTH_XRE"/>
    <property type="match status" value="1"/>
</dbReference>
<dbReference type="SUPFAM" id="SSF47413">
    <property type="entry name" value="lambda repressor-like DNA-binding domains"/>
    <property type="match status" value="1"/>
</dbReference>
<dbReference type="Pfam" id="PF13560">
    <property type="entry name" value="HTH_31"/>
    <property type="match status" value="1"/>
</dbReference>
<feature type="domain" description="HTH cro/C1-type" evidence="1">
    <location>
        <begin position="37"/>
        <end position="84"/>
    </location>
</feature>
<organism evidence="2 3">
    <name type="scientific">Actinoallomurus iriomotensis</name>
    <dbReference type="NCBI Taxonomy" id="478107"/>
    <lineage>
        <taxon>Bacteria</taxon>
        <taxon>Bacillati</taxon>
        <taxon>Actinomycetota</taxon>
        <taxon>Actinomycetes</taxon>
        <taxon>Streptosporangiales</taxon>
        <taxon>Thermomonosporaceae</taxon>
        <taxon>Actinoallomurus</taxon>
    </lineage>
</organism>
<dbReference type="InterPro" id="IPR010982">
    <property type="entry name" value="Lambda_DNA-bd_dom_sf"/>
</dbReference>
<dbReference type="Gene3D" id="1.10.260.40">
    <property type="entry name" value="lambda repressor-like DNA-binding domains"/>
    <property type="match status" value="1"/>
</dbReference>
<dbReference type="EMBL" id="BSTJ01000003">
    <property type="protein sequence ID" value="GLY74631.1"/>
    <property type="molecule type" value="Genomic_DNA"/>
</dbReference>
<dbReference type="PROSITE" id="PS50943">
    <property type="entry name" value="HTH_CROC1"/>
    <property type="match status" value="1"/>
</dbReference>
<dbReference type="GO" id="GO:0003677">
    <property type="term" value="F:DNA binding"/>
    <property type="evidence" value="ECO:0007669"/>
    <property type="project" value="InterPro"/>
</dbReference>
<protein>
    <submittedName>
        <fullName evidence="2">Transcriptional regulator</fullName>
    </submittedName>
</protein>
<dbReference type="AlphaFoldDB" id="A0A9W6VQH5"/>
<dbReference type="PANTHER" id="PTHR35010">
    <property type="entry name" value="BLL4672 PROTEIN-RELATED"/>
    <property type="match status" value="1"/>
</dbReference>
<evidence type="ECO:0000313" key="2">
    <source>
        <dbReference type="EMBL" id="GLY74631.1"/>
    </source>
</evidence>
<dbReference type="CDD" id="cd00093">
    <property type="entry name" value="HTH_XRE"/>
    <property type="match status" value="1"/>
</dbReference>
<dbReference type="PANTHER" id="PTHR35010:SF2">
    <property type="entry name" value="BLL4672 PROTEIN"/>
    <property type="match status" value="1"/>
</dbReference>